<dbReference type="Proteomes" id="UP001501047">
    <property type="component" value="Unassembled WGS sequence"/>
</dbReference>
<protein>
    <submittedName>
        <fullName evidence="2">Uncharacterized protein</fullName>
    </submittedName>
</protein>
<name>A0ABP3VUM2_CLOSU</name>
<organism evidence="2 3">
    <name type="scientific">Clostridium subterminale</name>
    <dbReference type="NCBI Taxonomy" id="1550"/>
    <lineage>
        <taxon>Bacteria</taxon>
        <taxon>Bacillati</taxon>
        <taxon>Bacillota</taxon>
        <taxon>Clostridia</taxon>
        <taxon>Eubacteriales</taxon>
        <taxon>Clostridiaceae</taxon>
        <taxon>Clostridium</taxon>
    </lineage>
</organism>
<dbReference type="RefSeq" id="WP_343824694.1">
    <property type="nucleotide sequence ID" value="NZ_BAAACI010000002.1"/>
</dbReference>
<keyword evidence="1" id="KW-0812">Transmembrane</keyword>
<keyword evidence="1" id="KW-0472">Membrane</keyword>
<accession>A0ABP3VUM2</accession>
<gene>
    <name evidence="2" type="ORF">GCM10008908_12460</name>
</gene>
<comment type="caution">
    <text evidence="2">The sequence shown here is derived from an EMBL/GenBank/DDBJ whole genome shotgun (WGS) entry which is preliminary data.</text>
</comment>
<dbReference type="EMBL" id="BAAACI010000002">
    <property type="protein sequence ID" value="GAA0770117.1"/>
    <property type="molecule type" value="Genomic_DNA"/>
</dbReference>
<evidence type="ECO:0000313" key="3">
    <source>
        <dbReference type="Proteomes" id="UP001501047"/>
    </source>
</evidence>
<evidence type="ECO:0000256" key="1">
    <source>
        <dbReference type="SAM" id="Phobius"/>
    </source>
</evidence>
<reference evidence="3" key="1">
    <citation type="journal article" date="2019" name="Int. J. Syst. Evol. Microbiol.">
        <title>The Global Catalogue of Microorganisms (GCM) 10K type strain sequencing project: providing services to taxonomists for standard genome sequencing and annotation.</title>
        <authorList>
            <consortium name="The Broad Institute Genomics Platform"/>
            <consortium name="The Broad Institute Genome Sequencing Center for Infectious Disease"/>
            <person name="Wu L."/>
            <person name="Ma J."/>
        </authorList>
    </citation>
    <scope>NUCLEOTIDE SEQUENCE [LARGE SCALE GENOMIC DNA]</scope>
    <source>
        <strain evidence="3">JCM 1417</strain>
    </source>
</reference>
<proteinExistence type="predicted"/>
<feature type="transmembrane region" description="Helical" evidence="1">
    <location>
        <begin position="22"/>
        <end position="41"/>
    </location>
</feature>
<keyword evidence="3" id="KW-1185">Reference proteome</keyword>
<keyword evidence="1" id="KW-1133">Transmembrane helix</keyword>
<evidence type="ECO:0000313" key="2">
    <source>
        <dbReference type="EMBL" id="GAA0770117.1"/>
    </source>
</evidence>
<sequence>MAAPYANDYRIAHYNKEHFKTAGLIAIAPLELIALIFRKFLVAGMTGAQQKDNMQFEILQNLD</sequence>